<dbReference type="Gene3D" id="3.30.590.20">
    <property type="match status" value="1"/>
</dbReference>
<dbReference type="EMBL" id="FSRO01000001">
    <property type="protein sequence ID" value="SIO09137.1"/>
    <property type="molecule type" value="Genomic_DNA"/>
</dbReference>
<reference evidence="1 2" key="1">
    <citation type="submission" date="2016-12" db="EMBL/GenBank/DDBJ databases">
        <authorList>
            <person name="Song W.-J."/>
            <person name="Kurnit D.M."/>
        </authorList>
    </citation>
    <scope>NUCLEOTIDE SEQUENCE [LARGE SCALE GENOMIC DNA]</scope>
    <source>
        <strain evidence="1 2">ATCC 49181</strain>
    </source>
</reference>
<organism evidence="1 2">
    <name type="scientific">Nitrosomonas cryotolerans ATCC 49181</name>
    <dbReference type="NCBI Taxonomy" id="1131553"/>
    <lineage>
        <taxon>Bacteria</taxon>
        <taxon>Pseudomonadati</taxon>
        <taxon>Pseudomonadota</taxon>
        <taxon>Betaproteobacteria</taxon>
        <taxon>Nitrosomonadales</taxon>
        <taxon>Nitrosomonadaceae</taxon>
        <taxon>Nitrosomonas</taxon>
    </lineage>
</organism>
<dbReference type="InterPro" id="IPR016602">
    <property type="entry name" value="UCP012666"/>
</dbReference>
<dbReference type="InterPro" id="IPR014746">
    <property type="entry name" value="Gln_synth/guanido_kin_cat_dom"/>
</dbReference>
<dbReference type="GO" id="GO:0004357">
    <property type="term" value="F:glutamate-cysteine ligase activity"/>
    <property type="evidence" value="ECO:0007669"/>
    <property type="project" value="InterPro"/>
</dbReference>
<dbReference type="Pfam" id="PF04107">
    <property type="entry name" value="GCS2"/>
    <property type="match status" value="1"/>
</dbReference>
<sequence>MGEDVYKHAFTPAEHQEFSVRLESQLRELRELLTQDAFNRREPSIGAELELYLVDNDCHLPAAVNEELLRLANHPQLTPELNRYNLEFNLSPVAASGKPFFAMEKELREFLDVLQGHALSIGSNIIPIGILPTLKNEHLSQAYMTDRARYHGLAEGICKLRGKYFHIDINGKDHLIMDGEGVTVEGANTSFQVHLRVAADEFAQVFNAAQLTTPMVLAMAANSPLIGGMRLWQESRIALFKQSIDLREHGNSDWRQPARVSFGHGWVREGAWELFAENVALYQPIMPVLYAPEARTVPRLPELSLHHGTIWPWNRAVYDATDGGHLRIEFRALPAGPTVIDMLANAALSIGWAVGLADSTDQHLARLPFHFAELNFYRAAQHGLDAKVIWSRKRAGGVEEIPIVDLIEEFLPRARIGLEMLGIDDDEIDRLWHVIERRFETRRTGAAWQLREYERYRESCDLDEACSRMLADYIDHVMEGNPVADWC</sequence>
<dbReference type="eggNOG" id="COG2170">
    <property type="taxonomic scope" value="Bacteria"/>
</dbReference>
<dbReference type="PIRSF" id="PIRSF012666">
    <property type="entry name" value="UCP012666"/>
    <property type="match status" value="1"/>
</dbReference>
<keyword evidence="2" id="KW-1185">Reference proteome</keyword>
<evidence type="ECO:0000313" key="2">
    <source>
        <dbReference type="Proteomes" id="UP000185062"/>
    </source>
</evidence>
<evidence type="ECO:0000313" key="1">
    <source>
        <dbReference type="EMBL" id="SIO09137.1"/>
    </source>
</evidence>
<name>A0A1N6GNS5_9PROT</name>
<proteinExistence type="predicted"/>
<dbReference type="Proteomes" id="UP000185062">
    <property type="component" value="Unassembled WGS sequence"/>
</dbReference>
<dbReference type="STRING" id="44575.SAMN05216419_10023"/>
<keyword evidence="1" id="KW-0436">Ligase</keyword>
<protein>
    <submittedName>
        <fullName evidence="1">Gamma-glutamyl:cysteine ligase YbdK, ATP-grasp superfamily</fullName>
    </submittedName>
</protein>
<accession>A0A1N6GNS5</accession>
<dbReference type="PANTHER" id="PTHR36510:SF3">
    <property type="entry name" value="CONSERVED PROTEIN"/>
    <property type="match status" value="1"/>
</dbReference>
<dbReference type="InterPro" id="IPR006336">
    <property type="entry name" value="GCS2"/>
</dbReference>
<dbReference type="InterPro" id="IPR050141">
    <property type="entry name" value="GCL_type2/YbdK_subfam"/>
</dbReference>
<dbReference type="RefSeq" id="WP_028460587.1">
    <property type="nucleotide sequence ID" value="NZ_FSRO01000001.1"/>
</dbReference>
<dbReference type="AlphaFoldDB" id="A0A1N6GNS5"/>
<dbReference type="GO" id="GO:0042398">
    <property type="term" value="P:modified amino acid biosynthetic process"/>
    <property type="evidence" value="ECO:0007669"/>
    <property type="project" value="InterPro"/>
</dbReference>
<dbReference type="SUPFAM" id="SSF55931">
    <property type="entry name" value="Glutamine synthetase/guanido kinase"/>
    <property type="match status" value="1"/>
</dbReference>
<dbReference type="PANTHER" id="PTHR36510">
    <property type="entry name" value="GLUTAMATE--CYSTEINE LIGASE 2-RELATED"/>
    <property type="match status" value="1"/>
</dbReference>
<gene>
    <name evidence="1" type="ORF">SAMN02743940_0793</name>
</gene>